<dbReference type="EMBL" id="LGRX02030310">
    <property type="protein sequence ID" value="KAK3245800.1"/>
    <property type="molecule type" value="Genomic_DNA"/>
</dbReference>
<organism evidence="1 2">
    <name type="scientific">Cymbomonas tetramitiformis</name>
    <dbReference type="NCBI Taxonomy" id="36881"/>
    <lineage>
        <taxon>Eukaryota</taxon>
        <taxon>Viridiplantae</taxon>
        <taxon>Chlorophyta</taxon>
        <taxon>Pyramimonadophyceae</taxon>
        <taxon>Pyramimonadales</taxon>
        <taxon>Pyramimonadaceae</taxon>
        <taxon>Cymbomonas</taxon>
    </lineage>
</organism>
<evidence type="ECO:0000313" key="2">
    <source>
        <dbReference type="Proteomes" id="UP001190700"/>
    </source>
</evidence>
<name>A0AAE0F0H2_9CHLO</name>
<gene>
    <name evidence="1" type="ORF">CYMTET_44621</name>
</gene>
<comment type="caution">
    <text evidence="1">The sequence shown here is derived from an EMBL/GenBank/DDBJ whole genome shotgun (WGS) entry which is preliminary data.</text>
</comment>
<dbReference type="AlphaFoldDB" id="A0AAE0F0H2"/>
<reference evidence="1 2" key="1">
    <citation type="journal article" date="2015" name="Genome Biol. Evol.">
        <title>Comparative Genomics of a Bacterivorous Green Alga Reveals Evolutionary Causalities and Consequences of Phago-Mixotrophic Mode of Nutrition.</title>
        <authorList>
            <person name="Burns J.A."/>
            <person name="Paasch A."/>
            <person name="Narechania A."/>
            <person name="Kim E."/>
        </authorList>
    </citation>
    <scope>NUCLEOTIDE SEQUENCE [LARGE SCALE GENOMIC DNA]</scope>
    <source>
        <strain evidence="1 2">PLY_AMNH</strain>
    </source>
</reference>
<accession>A0AAE0F0H2</accession>
<dbReference type="Proteomes" id="UP001190700">
    <property type="component" value="Unassembled WGS sequence"/>
</dbReference>
<keyword evidence="2" id="KW-1185">Reference proteome</keyword>
<evidence type="ECO:0000313" key="1">
    <source>
        <dbReference type="EMBL" id="KAK3245800.1"/>
    </source>
</evidence>
<sequence>MTTTDVHKGASRVGSIYPLEVTQFVDREWRKISDQQVDVLAWRCIGDTSRARSMDYYRALYGSRNCGTETTDIEDAPSLTEMTAAVFELQWPEKEAAMHVLKERLGKLVDGLNVDDPVRWEWTCLHTTLGGCLDFLRSRRITQQHVVVDARCYNAHVLA</sequence>
<proteinExistence type="predicted"/>
<protein>
    <submittedName>
        <fullName evidence="1">Uncharacterized protein</fullName>
    </submittedName>
</protein>